<proteinExistence type="predicted"/>
<accession>A0ABQ7V2H0</accession>
<gene>
    <name evidence="1" type="ORF">KY290_021763</name>
</gene>
<dbReference type="Proteomes" id="UP000826656">
    <property type="component" value="Unassembled WGS sequence"/>
</dbReference>
<organism evidence="1 2">
    <name type="scientific">Solanum tuberosum</name>
    <name type="common">Potato</name>
    <dbReference type="NCBI Taxonomy" id="4113"/>
    <lineage>
        <taxon>Eukaryota</taxon>
        <taxon>Viridiplantae</taxon>
        <taxon>Streptophyta</taxon>
        <taxon>Embryophyta</taxon>
        <taxon>Tracheophyta</taxon>
        <taxon>Spermatophyta</taxon>
        <taxon>Magnoliopsida</taxon>
        <taxon>eudicotyledons</taxon>
        <taxon>Gunneridae</taxon>
        <taxon>Pentapetalae</taxon>
        <taxon>asterids</taxon>
        <taxon>lamiids</taxon>
        <taxon>Solanales</taxon>
        <taxon>Solanaceae</taxon>
        <taxon>Solanoideae</taxon>
        <taxon>Solaneae</taxon>
        <taxon>Solanum</taxon>
    </lineage>
</organism>
<sequence length="135" mass="14963">MEINTAAAEIGTTAVEFGTAAAEFSTSVLLMRRKTNQSCRHLFTSSPSAVCIHISKFIIADCLIFNQIEFELIADSNQISCCGVRFLISYLKASESESIECTFTVLCGELETLCTYAKYDIQVPNVPTFFHSYSF</sequence>
<protein>
    <submittedName>
        <fullName evidence="1">Uncharacterized protein</fullName>
    </submittedName>
</protein>
<keyword evidence="2" id="KW-1185">Reference proteome</keyword>
<evidence type="ECO:0000313" key="1">
    <source>
        <dbReference type="EMBL" id="KAH0758270.1"/>
    </source>
</evidence>
<comment type="caution">
    <text evidence="1">The sequence shown here is derived from an EMBL/GenBank/DDBJ whole genome shotgun (WGS) entry which is preliminary data.</text>
</comment>
<name>A0ABQ7V2H0_SOLTU</name>
<evidence type="ECO:0000313" key="2">
    <source>
        <dbReference type="Proteomes" id="UP000826656"/>
    </source>
</evidence>
<dbReference type="EMBL" id="JAIVGD010000015">
    <property type="protein sequence ID" value="KAH0758270.1"/>
    <property type="molecule type" value="Genomic_DNA"/>
</dbReference>
<reference evidence="1 2" key="1">
    <citation type="journal article" date="2021" name="bioRxiv">
        <title>Chromosome-scale and haplotype-resolved genome assembly of a tetraploid potato cultivar.</title>
        <authorList>
            <person name="Sun H."/>
            <person name="Jiao W.-B."/>
            <person name="Krause K."/>
            <person name="Campoy J.A."/>
            <person name="Goel M."/>
            <person name="Folz-Donahue K."/>
            <person name="Kukat C."/>
            <person name="Huettel B."/>
            <person name="Schneeberger K."/>
        </authorList>
    </citation>
    <scope>NUCLEOTIDE SEQUENCE [LARGE SCALE GENOMIC DNA]</scope>
    <source>
        <strain evidence="1">SolTubOtavaFocal</strain>
        <tissue evidence="1">Leaves</tissue>
    </source>
</reference>